<keyword evidence="1" id="KW-0239">DNA-directed DNA polymerase</keyword>
<name>A0A653BER2_CALMS</name>
<dbReference type="GO" id="GO:0045004">
    <property type="term" value="P:DNA replication proofreading"/>
    <property type="evidence" value="ECO:0007669"/>
    <property type="project" value="TreeGrafter"/>
</dbReference>
<comment type="catalytic activity">
    <reaction evidence="1">
        <text>DNA(n) + a 2'-deoxyribonucleoside 5'-triphosphate = DNA(n+1) + diphosphate</text>
        <dbReference type="Rhea" id="RHEA:22508"/>
        <dbReference type="Rhea" id="RHEA-COMP:17339"/>
        <dbReference type="Rhea" id="RHEA-COMP:17340"/>
        <dbReference type="ChEBI" id="CHEBI:33019"/>
        <dbReference type="ChEBI" id="CHEBI:61560"/>
        <dbReference type="ChEBI" id="CHEBI:173112"/>
        <dbReference type="EC" id="2.7.7.7"/>
    </reaction>
</comment>
<keyword evidence="1" id="KW-0004">4Fe-4S</keyword>
<keyword evidence="1" id="KW-0411">Iron-sulfur</keyword>
<dbReference type="GO" id="GO:0008310">
    <property type="term" value="F:single-stranded DNA 3'-5' DNA exonuclease activity"/>
    <property type="evidence" value="ECO:0007669"/>
    <property type="project" value="TreeGrafter"/>
</dbReference>
<dbReference type="GO" id="GO:0051539">
    <property type="term" value="F:4 iron, 4 sulfur cluster binding"/>
    <property type="evidence" value="ECO:0007669"/>
    <property type="project" value="UniProtKB-KW"/>
</dbReference>
<evidence type="ECO:0000313" key="4">
    <source>
        <dbReference type="Proteomes" id="UP000410492"/>
    </source>
</evidence>
<keyword evidence="4" id="KW-1185">Reference proteome</keyword>
<keyword evidence="1" id="KW-0408">Iron</keyword>
<dbReference type="GO" id="GO:0003887">
    <property type="term" value="F:DNA-directed DNA polymerase activity"/>
    <property type="evidence" value="ECO:0007669"/>
    <property type="project" value="UniProtKB-KW"/>
</dbReference>
<dbReference type="GO" id="GO:0006287">
    <property type="term" value="P:base-excision repair, gap-filling"/>
    <property type="evidence" value="ECO:0007669"/>
    <property type="project" value="TreeGrafter"/>
</dbReference>
<dbReference type="Proteomes" id="UP000410492">
    <property type="component" value="Unassembled WGS sequence"/>
</dbReference>
<feature type="domain" description="DNA polymerase epsilon catalytic subunit A C-terminal" evidence="2">
    <location>
        <begin position="88"/>
        <end position="267"/>
    </location>
</feature>
<accession>A0A653BER2</accession>
<keyword evidence="1" id="KW-0238">DNA-binding</keyword>
<dbReference type="PANTHER" id="PTHR10670:SF0">
    <property type="entry name" value="DNA POLYMERASE EPSILON CATALYTIC SUBUNIT A"/>
    <property type="match status" value="1"/>
</dbReference>
<dbReference type="EC" id="2.7.7.7" evidence="1"/>
<keyword evidence="1" id="KW-0808">Transferase</keyword>
<dbReference type="InterPro" id="IPR013697">
    <property type="entry name" value="DNA_pol_e_suA_C"/>
</dbReference>
<comment type="subcellular location">
    <subcellularLocation>
        <location evidence="1">Nucleus</location>
    </subcellularLocation>
</comment>
<dbReference type="GO" id="GO:0000278">
    <property type="term" value="P:mitotic cell cycle"/>
    <property type="evidence" value="ECO:0007669"/>
    <property type="project" value="TreeGrafter"/>
</dbReference>
<comment type="cofactor">
    <cofactor evidence="1">
        <name>[4Fe-4S] cluster</name>
        <dbReference type="ChEBI" id="CHEBI:49883"/>
    </cofactor>
</comment>
<dbReference type="GO" id="GO:0006272">
    <property type="term" value="P:leading strand elongation"/>
    <property type="evidence" value="ECO:0007669"/>
    <property type="project" value="TreeGrafter"/>
</dbReference>
<proteinExistence type="inferred from homology"/>
<evidence type="ECO:0000313" key="3">
    <source>
        <dbReference type="EMBL" id="VEN33495.1"/>
    </source>
</evidence>
<dbReference type="SMART" id="SM01159">
    <property type="entry name" value="DUF1744"/>
    <property type="match status" value="1"/>
</dbReference>
<dbReference type="PANTHER" id="PTHR10670">
    <property type="entry name" value="DNA POLYMERASE EPSILON CATALYTIC SUBUNIT A"/>
    <property type="match status" value="1"/>
</dbReference>
<protein>
    <recommendedName>
        <fullName evidence="1">DNA polymerase epsilon catalytic subunit</fullName>
        <ecNumber evidence="1">2.7.7.7</ecNumber>
    </recommendedName>
</protein>
<dbReference type="GO" id="GO:0003677">
    <property type="term" value="F:DNA binding"/>
    <property type="evidence" value="ECO:0007669"/>
    <property type="project" value="UniProtKB-KW"/>
</dbReference>
<evidence type="ECO:0000256" key="1">
    <source>
        <dbReference type="RuleBase" id="RU365029"/>
    </source>
</evidence>
<dbReference type="AlphaFoldDB" id="A0A653BER2"/>
<comment type="similarity">
    <text evidence="1">Belongs to the DNA polymerase type-B family.</text>
</comment>
<keyword evidence="1" id="KW-0863">Zinc-finger</keyword>
<dbReference type="InterPro" id="IPR029703">
    <property type="entry name" value="POL2"/>
</dbReference>
<dbReference type="GO" id="GO:0006297">
    <property type="term" value="P:nucleotide-excision repair, DNA gap filling"/>
    <property type="evidence" value="ECO:0007669"/>
    <property type="project" value="TreeGrafter"/>
</dbReference>
<dbReference type="EMBL" id="CAACVG010000053">
    <property type="protein sequence ID" value="VEN33495.1"/>
    <property type="molecule type" value="Genomic_DNA"/>
</dbReference>
<keyword evidence="1" id="KW-0479">Metal-binding</keyword>
<organism evidence="3 4">
    <name type="scientific">Callosobruchus maculatus</name>
    <name type="common">Southern cowpea weevil</name>
    <name type="synonym">Pulse bruchid</name>
    <dbReference type="NCBI Taxonomy" id="64391"/>
    <lineage>
        <taxon>Eukaryota</taxon>
        <taxon>Metazoa</taxon>
        <taxon>Ecdysozoa</taxon>
        <taxon>Arthropoda</taxon>
        <taxon>Hexapoda</taxon>
        <taxon>Insecta</taxon>
        <taxon>Pterygota</taxon>
        <taxon>Neoptera</taxon>
        <taxon>Endopterygota</taxon>
        <taxon>Coleoptera</taxon>
        <taxon>Polyphaga</taxon>
        <taxon>Cucujiformia</taxon>
        <taxon>Chrysomeloidea</taxon>
        <taxon>Chrysomelidae</taxon>
        <taxon>Bruchinae</taxon>
        <taxon>Bruchini</taxon>
        <taxon>Callosobruchus</taxon>
    </lineage>
</organism>
<dbReference type="OrthoDB" id="10060449at2759"/>
<sequence>MFRALMHIGCVSKVVRGVQSMDKFNLDDLDMISIARQPYLPKDSIKHVYFYHHRHASKQQHMFGLFLTPIKKVVVLVVDTVRTNLMPNMVNLYNVERTAKLEKNAGDDLLPPDELTFEVRVETDMNLVFKLLQKHLQSYKDEKKGPTLLAVQSTMDISDLQKAIPHFNEFPQVQIYVQDIEELYNVMDWQKIGAKALVRHYLNSERVLELMSEQCRYFHVPLGNMPEDPALFGADLFYARHLTKHNHVLWCSSTDKPDLGGSQETDS</sequence>
<feature type="non-terminal residue" evidence="3">
    <location>
        <position position="267"/>
    </location>
</feature>
<keyword evidence="1" id="KW-0539">Nucleus</keyword>
<keyword evidence="1" id="KW-0862">Zinc</keyword>
<keyword evidence="1" id="KW-0548">Nucleotidyltransferase</keyword>
<dbReference type="Pfam" id="PF08490">
    <property type="entry name" value="DUF1744"/>
    <property type="match status" value="1"/>
</dbReference>
<keyword evidence="1" id="KW-0235">DNA replication</keyword>
<comment type="function">
    <text evidence="1">DNA polymerase II participates in chromosomal DNA replication.</text>
</comment>
<dbReference type="GO" id="GO:0008270">
    <property type="term" value="F:zinc ion binding"/>
    <property type="evidence" value="ECO:0007669"/>
    <property type="project" value="UniProtKB-KW"/>
</dbReference>
<dbReference type="GO" id="GO:0008622">
    <property type="term" value="C:epsilon DNA polymerase complex"/>
    <property type="evidence" value="ECO:0007669"/>
    <property type="project" value="InterPro"/>
</dbReference>
<gene>
    <name evidence="3" type="ORF">CALMAC_LOCUS30</name>
</gene>
<reference evidence="3 4" key="1">
    <citation type="submission" date="2019-01" db="EMBL/GenBank/DDBJ databases">
        <authorList>
            <person name="Sayadi A."/>
        </authorList>
    </citation>
    <scope>NUCLEOTIDE SEQUENCE [LARGE SCALE GENOMIC DNA]</scope>
</reference>
<evidence type="ECO:0000259" key="2">
    <source>
        <dbReference type="SMART" id="SM01159"/>
    </source>
</evidence>